<dbReference type="InterPro" id="IPR054849">
    <property type="entry name" value="UPF0336_fam"/>
</dbReference>
<dbReference type="SUPFAM" id="SSF54637">
    <property type="entry name" value="Thioesterase/thiol ester dehydrase-isomerase"/>
    <property type="match status" value="1"/>
</dbReference>
<feature type="domain" description="FAS1-like dehydratase" evidence="2">
    <location>
        <begin position="7"/>
        <end position="137"/>
    </location>
</feature>
<sequence>MALSQDLVGTHYRYPDHYVVEREKIREHAEAVKSDHPAHHDEAGAASLGHDALIATPTFLCIFGYTAQAAFFEDANISVKDEKIVQVDQELRILHPIKAGDKLYCDVYLDSIRRSFGADIIVTKSLITNDKGELVQELFTTLAGRTAEDGEEGGFN</sequence>
<dbReference type="NCBIfam" id="NF040624">
    <property type="entry name" value="HadA"/>
    <property type="match status" value="1"/>
</dbReference>
<evidence type="ECO:0000256" key="1">
    <source>
        <dbReference type="HAMAP-Rule" id="MF_00799"/>
    </source>
</evidence>
<name>A0A1S1JQP9_9MYCO</name>
<dbReference type="STRING" id="1578165.BKG68_01950"/>
<keyword evidence="5" id="KW-1185">Reference proteome</keyword>
<dbReference type="Proteomes" id="UP000179621">
    <property type="component" value="Unassembled WGS sequence"/>
</dbReference>
<dbReference type="OrthoDB" id="5415111at2"/>
<comment type="similarity">
    <text evidence="1">Belongs to the UPF0336 family.</text>
</comment>
<accession>A0A1S1JQP9</accession>
<dbReference type="HAMAP" id="MF_00799">
    <property type="entry name" value="UPF0336"/>
    <property type="match status" value="1"/>
</dbReference>
<reference evidence="3 5" key="1">
    <citation type="submission" date="2016-10" db="EMBL/GenBank/DDBJ databases">
        <title>Evaluation of Human, Animal and Environmental Mycobacterium chelonae Isolates by Core Genome Phylogenomic Analysis, Targeted Gene Comparison, and Anti-microbial Susceptibility Patterns: A Tale of Mistaken Identities.</title>
        <authorList>
            <person name="Fogelson S.B."/>
            <person name="Camus A.C."/>
            <person name="Lorenz W."/>
            <person name="Vasireddy R."/>
            <person name="Vasireddy S."/>
            <person name="Smith T."/>
            <person name="Brown-Elliott B.A."/>
            <person name="Wallace R.J.Jr."/>
            <person name="Hasan N.A."/>
            <person name="Reischl U."/>
            <person name="Sanchez S."/>
        </authorList>
    </citation>
    <scope>NUCLEOTIDE SEQUENCE [LARGE SCALE GENOMIC DNA]</scope>
    <source>
        <strain evidence="3 5">8528</strain>
    </source>
</reference>
<organism evidence="4 6">
    <name type="scientific">Mycobacteroides saopaulense</name>
    <dbReference type="NCBI Taxonomy" id="1578165"/>
    <lineage>
        <taxon>Bacteria</taxon>
        <taxon>Bacillati</taxon>
        <taxon>Actinomycetota</taxon>
        <taxon>Actinomycetes</taxon>
        <taxon>Mycobacteriales</taxon>
        <taxon>Mycobacteriaceae</taxon>
        <taxon>Mycobacteroides</taxon>
    </lineage>
</organism>
<dbReference type="InterPro" id="IPR016709">
    <property type="entry name" value="HadA-like"/>
</dbReference>
<dbReference type="Gene3D" id="3.10.129.10">
    <property type="entry name" value="Hotdog Thioesterase"/>
    <property type="match status" value="1"/>
</dbReference>
<gene>
    <name evidence="3" type="ORF">BKG73_01955</name>
    <name evidence="4" type="ORF">BST43_02490</name>
</gene>
<dbReference type="NCBIfam" id="NF010245">
    <property type="entry name" value="PRK13692.1"/>
    <property type="match status" value="1"/>
</dbReference>
<dbReference type="RefSeq" id="WP_070909326.1">
    <property type="nucleotide sequence ID" value="NZ_CP010271.1"/>
</dbReference>
<dbReference type="EMBL" id="MLIH01000002">
    <property type="protein sequence ID" value="OHU13498.1"/>
    <property type="molecule type" value="Genomic_DNA"/>
</dbReference>
<evidence type="ECO:0000313" key="4">
    <source>
        <dbReference type="EMBL" id="ORB60429.1"/>
    </source>
</evidence>
<dbReference type="PIRSF" id="PIRSF018072">
    <property type="entry name" value="UCP018072"/>
    <property type="match status" value="1"/>
</dbReference>
<proteinExistence type="inferred from homology"/>
<dbReference type="EMBL" id="MVII01000002">
    <property type="protein sequence ID" value="ORB60429.1"/>
    <property type="molecule type" value="Genomic_DNA"/>
</dbReference>
<dbReference type="CDD" id="cd03441">
    <property type="entry name" value="R_hydratase_like"/>
    <property type="match status" value="1"/>
</dbReference>
<evidence type="ECO:0000313" key="3">
    <source>
        <dbReference type="EMBL" id="OHU13498.1"/>
    </source>
</evidence>
<reference evidence="4 6" key="2">
    <citation type="submission" date="2016-12" db="EMBL/GenBank/DDBJ databases">
        <title>The new phylogeny of genus Mycobacterium.</title>
        <authorList>
            <person name="Tortoli E."/>
            <person name="Trovato A."/>
            <person name="Cirillo D.M."/>
        </authorList>
    </citation>
    <scope>NUCLEOTIDE SEQUENCE [LARGE SCALE GENOMIC DNA]</scope>
    <source>
        <strain evidence="4 6">CCUG 66554</strain>
    </source>
</reference>
<evidence type="ECO:0000259" key="2">
    <source>
        <dbReference type="Pfam" id="PF13452"/>
    </source>
</evidence>
<evidence type="ECO:0000313" key="5">
    <source>
        <dbReference type="Proteomes" id="UP000179621"/>
    </source>
</evidence>
<dbReference type="InterPro" id="IPR029069">
    <property type="entry name" value="HotDog_dom_sf"/>
</dbReference>
<dbReference type="Proteomes" id="UP000192434">
    <property type="component" value="Unassembled WGS sequence"/>
</dbReference>
<comment type="caution">
    <text evidence="4">The sequence shown here is derived from an EMBL/GenBank/DDBJ whole genome shotgun (WGS) entry which is preliminary data.</text>
</comment>
<protein>
    <recommendedName>
        <fullName evidence="1">UPF0336 protein BKG73_01955</fullName>
    </recommendedName>
</protein>
<dbReference type="KEGG" id="msao:MYCSP_18045"/>
<dbReference type="InterPro" id="IPR039569">
    <property type="entry name" value="FAS1-like_DH_region"/>
</dbReference>
<evidence type="ECO:0000313" key="6">
    <source>
        <dbReference type="Proteomes" id="UP000192434"/>
    </source>
</evidence>
<dbReference type="Pfam" id="PF13452">
    <property type="entry name" value="FAS1_DH_region"/>
    <property type="match status" value="1"/>
</dbReference>
<dbReference type="AlphaFoldDB" id="A0A1S1JQP9"/>